<dbReference type="Proteomes" id="UP000274131">
    <property type="component" value="Unassembled WGS sequence"/>
</dbReference>
<evidence type="ECO:0000313" key="1">
    <source>
        <dbReference type="EMBL" id="VDD91747.1"/>
    </source>
</evidence>
<evidence type="ECO:0000313" key="3">
    <source>
        <dbReference type="WBParaSite" id="EVEC_0000697701-mRNA-1"/>
    </source>
</evidence>
<protein>
    <submittedName>
        <fullName evidence="3">F-box domain-containing protein</fullName>
    </submittedName>
</protein>
<accession>A0A0N4V973</accession>
<dbReference type="AlphaFoldDB" id="A0A0N4V973"/>
<proteinExistence type="predicted"/>
<name>A0A0N4V973_ENTVE</name>
<reference evidence="3" key="1">
    <citation type="submission" date="2017-02" db="UniProtKB">
        <authorList>
            <consortium name="WormBaseParasite"/>
        </authorList>
    </citation>
    <scope>IDENTIFICATION</scope>
</reference>
<organism evidence="3">
    <name type="scientific">Enterobius vermicularis</name>
    <name type="common">Human pinworm</name>
    <dbReference type="NCBI Taxonomy" id="51028"/>
    <lineage>
        <taxon>Eukaryota</taxon>
        <taxon>Metazoa</taxon>
        <taxon>Ecdysozoa</taxon>
        <taxon>Nematoda</taxon>
        <taxon>Chromadorea</taxon>
        <taxon>Rhabditida</taxon>
        <taxon>Spirurina</taxon>
        <taxon>Oxyuridomorpha</taxon>
        <taxon>Oxyuroidea</taxon>
        <taxon>Oxyuridae</taxon>
        <taxon>Enterobius</taxon>
    </lineage>
</organism>
<reference evidence="1 2" key="2">
    <citation type="submission" date="2018-10" db="EMBL/GenBank/DDBJ databases">
        <authorList>
            <consortium name="Pathogen Informatics"/>
        </authorList>
    </citation>
    <scope>NUCLEOTIDE SEQUENCE [LARGE SCALE GENOMIC DNA]</scope>
</reference>
<dbReference type="OrthoDB" id="5830826at2759"/>
<gene>
    <name evidence="1" type="ORF">EVEC_LOCUS6498</name>
</gene>
<dbReference type="WBParaSite" id="EVEC_0000697701-mRNA-1">
    <property type="protein sequence ID" value="EVEC_0000697701-mRNA-1"/>
    <property type="gene ID" value="EVEC_0000697701"/>
</dbReference>
<dbReference type="EMBL" id="UXUI01008533">
    <property type="protein sequence ID" value="VDD91747.1"/>
    <property type="molecule type" value="Genomic_DNA"/>
</dbReference>
<evidence type="ECO:0000313" key="2">
    <source>
        <dbReference type="Proteomes" id="UP000274131"/>
    </source>
</evidence>
<sequence>MKYVILREITTGCVNLPDEVIECIISKVPPVELCLSGWESVSKGFAIMIDSILSKQRSLDTLFGEEHRFFSRLTTADFASDGKLLFQLKLVAKKLFPHIDTLTTSSSILYAFFHLASIIEGRLLLYPNLRCLNLFLGPGFDVAPHRCTIFCLYQLARSFASNNRAVNITARVMEGSDHLLNVVSFREMLKVVLSFTPNTVSWSLCLKDATERSQGWFCPTELTHARNIAFITYVRLFAEYDIHLKELLLVDELKVSPYMMIMKHRHRFLFMYDEFKNCEKLCLQYDVGNVFPSISRGADVYSDLKSVEIVASHVLYKNEFLLYLSDALNLESVQIDLPPHWIERVKRCAYGCFRNADFGCFTESGWAAFSKFLPQARLIVRA</sequence>
<keyword evidence="2" id="KW-1185">Reference proteome</keyword>